<evidence type="ECO:0000313" key="3">
    <source>
        <dbReference type="EMBL" id="BCR88444.1"/>
    </source>
</evidence>
<dbReference type="GO" id="GO:0102193">
    <property type="term" value="F:protein-ribulosamine 3-kinase activity"/>
    <property type="evidence" value="ECO:0007669"/>
    <property type="project" value="UniProtKB-EC"/>
</dbReference>
<protein>
    <recommendedName>
        <fullName evidence="1">protein-ribulosamine 3-kinase</fullName>
        <ecNumber evidence="1">2.7.1.172</ecNumber>
    </recommendedName>
</protein>
<dbReference type="EMBL" id="AP024419">
    <property type="protein sequence ID" value="BCR88444.1"/>
    <property type="molecule type" value="Genomic_DNA"/>
</dbReference>
<dbReference type="PANTHER" id="PTHR12149">
    <property type="entry name" value="FRUCTOSAMINE 3 KINASE-RELATED PROTEIN"/>
    <property type="match status" value="1"/>
</dbReference>
<dbReference type="AlphaFoldDB" id="A0A7R7ZP94"/>
<dbReference type="SUPFAM" id="SSF56112">
    <property type="entry name" value="Protein kinase-like (PK-like)"/>
    <property type="match status" value="1"/>
</dbReference>
<organism evidence="3 4">
    <name type="scientific">Aspergillus chevalieri</name>
    <name type="common">Eurotium chevalieri</name>
    <dbReference type="NCBI Taxonomy" id="182096"/>
    <lineage>
        <taxon>Eukaryota</taxon>
        <taxon>Fungi</taxon>
        <taxon>Dikarya</taxon>
        <taxon>Ascomycota</taxon>
        <taxon>Pezizomycotina</taxon>
        <taxon>Eurotiomycetes</taxon>
        <taxon>Eurotiomycetidae</taxon>
        <taxon>Eurotiales</taxon>
        <taxon>Aspergillaceae</taxon>
        <taxon>Aspergillus</taxon>
        <taxon>Aspergillus subgen. Aspergillus</taxon>
    </lineage>
</organism>
<reference evidence="3" key="2">
    <citation type="submission" date="2021-02" db="EMBL/GenBank/DDBJ databases">
        <title>Aspergillus chevalieri M1 genome sequence.</title>
        <authorList>
            <person name="Kadooka C."/>
            <person name="Mori K."/>
            <person name="Futagami T."/>
        </authorList>
    </citation>
    <scope>NUCLEOTIDE SEQUENCE</scope>
    <source>
        <strain evidence="3">M1</strain>
    </source>
</reference>
<keyword evidence="4" id="KW-1185">Reference proteome</keyword>
<dbReference type="InterPro" id="IPR011009">
    <property type="entry name" value="Kinase-like_dom_sf"/>
</dbReference>
<name>A0A7R7ZP94_ASPCH</name>
<dbReference type="Proteomes" id="UP000637239">
    <property type="component" value="Chromosome 4"/>
</dbReference>
<dbReference type="GeneID" id="66982802"/>
<evidence type="ECO:0000313" key="4">
    <source>
        <dbReference type="Proteomes" id="UP000637239"/>
    </source>
</evidence>
<gene>
    <name evidence="3" type="ORF">ACHE_41008S</name>
</gene>
<dbReference type="EC" id="2.7.1.172" evidence="1"/>
<sequence length="346" mass="39591">MTSNASPDLDSNQIDPNVAASKLIPLPVPKRKLITDLPPVHAVTTTRHGTSYWATTNTARITLTLPDNSIKSYFLKTLTNDLGKNILYGEYTSMQEIHRVVPDFAPKPIAWGTYQNNPETHFFLCEYRDMVLARDEMPDPGRFTERLAALHQRSQRQSLEGKFGFHVPTYSGYLPQYTGWERSWEVFFSKSLRVALDLEIKAKGHDSELDVLVPVVFEKIIPRLLRPLESEGRSVKPALVHGDLWYGNSGVDKVSGECLVFDACCFYAHHEYEFGQWMPACNRFGEEYRAAYRELVKPSPPEEDYDGRLDLYKLRFNTHVSALFTDDISLRKQMINDMKGLVSRYG</sequence>
<dbReference type="Pfam" id="PF03881">
    <property type="entry name" value="Fructosamin_kin"/>
    <property type="match status" value="1"/>
</dbReference>
<reference evidence="3" key="1">
    <citation type="submission" date="2021-01" db="EMBL/GenBank/DDBJ databases">
        <authorList>
            <consortium name="Aspergillus chevalieri M1 genome sequencing consortium"/>
            <person name="Kazuki M."/>
            <person name="Futagami T."/>
        </authorList>
    </citation>
    <scope>NUCLEOTIDE SEQUENCE</scope>
    <source>
        <strain evidence="3">M1</strain>
    </source>
</reference>
<dbReference type="RefSeq" id="XP_043136966.1">
    <property type="nucleotide sequence ID" value="XM_043279270.1"/>
</dbReference>
<accession>A0A7R7ZP94</accession>
<comment type="catalytic activity">
    <reaction evidence="2">
        <text>N(6)-D-ribulosyl-L-lysyl-[protein] + ATP = N(6)-(3-O-phospho-D-ribulosyl)-L-lysyl-[protein] + ADP + H(+)</text>
        <dbReference type="Rhea" id="RHEA:48432"/>
        <dbReference type="Rhea" id="RHEA-COMP:12103"/>
        <dbReference type="Rhea" id="RHEA-COMP:12104"/>
        <dbReference type="ChEBI" id="CHEBI:15378"/>
        <dbReference type="ChEBI" id="CHEBI:30616"/>
        <dbReference type="ChEBI" id="CHEBI:90418"/>
        <dbReference type="ChEBI" id="CHEBI:90420"/>
        <dbReference type="ChEBI" id="CHEBI:456216"/>
        <dbReference type="EC" id="2.7.1.172"/>
    </reaction>
    <physiologicalReaction direction="left-to-right" evidence="2">
        <dbReference type="Rhea" id="RHEA:48433"/>
    </physiologicalReaction>
</comment>
<dbReference type="InterPro" id="IPR016477">
    <property type="entry name" value="Fructo-/Ketosamine-3-kinase"/>
</dbReference>
<proteinExistence type="predicted"/>
<evidence type="ECO:0000256" key="1">
    <source>
        <dbReference type="ARBA" id="ARBA00011961"/>
    </source>
</evidence>
<evidence type="ECO:0000256" key="2">
    <source>
        <dbReference type="ARBA" id="ARBA00048655"/>
    </source>
</evidence>
<dbReference type="PANTHER" id="PTHR12149:SF8">
    <property type="entry name" value="PROTEIN-RIBULOSAMINE 3-KINASE"/>
    <property type="match status" value="1"/>
</dbReference>
<dbReference type="KEGG" id="ache:ACHE_41008S"/>
<dbReference type="Gene3D" id="3.90.1200.10">
    <property type="match status" value="1"/>
</dbReference>